<accession>A0ABV6VVL2</accession>
<comment type="caution">
    <text evidence="1">The sequence shown here is derived from an EMBL/GenBank/DDBJ whole genome shotgun (WGS) entry which is preliminary data.</text>
</comment>
<dbReference type="SUPFAM" id="SSF55874">
    <property type="entry name" value="ATPase domain of HSP90 chaperone/DNA topoisomerase II/histidine kinase"/>
    <property type="match status" value="1"/>
</dbReference>
<gene>
    <name evidence="1" type="ORF">ACEZDE_14285</name>
</gene>
<keyword evidence="1" id="KW-0067">ATP-binding</keyword>
<evidence type="ECO:0000313" key="2">
    <source>
        <dbReference type="Proteomes" id="UP001592531"/>
    </source>
</evidence>
<reference evidence="1 2" key="1">
    <citation type="submission" date="2024-09" db="EMBL/GenBank/DDBJ databases">
        <authorList>
            <person name="Lee S.D."/>
        </authorList>
    </citation>
    <scope>NUCLEOTIDE SEQUENCE [LARGE SCALE GENOMIC DNA]</scope>
    <source>
        <strain evidence="1 2">N8-3</strain>
    </source>
</reference>
<dbReference type="EMBL" id="JBHFAB010000009">
    <property type="protein sequence ID" value="MFC1417805.1"/>
    <property type="molecule type" value="Genomic_DNA"/>
</dbReference>
<keyword evidence="2" id="KW-1185">Reference proteome</keyword>
<organism evidence="1 2">
    <name type="scientific">Streptacidiphilus cavernicola</name>
    <dbReference type="NCBI Taxonomy" id="3342716"/>
    <lineage>
        <taxon>Bacteria</taxon>
        <taxon>Bacillati</taxon>
        <taxon>Actinomycetota</taxon>
        <taxon>Actinomycetes</taxon>
        <taxon>Kitasatosporales</taxon>
        <taxon>Streptomycetaceae</taxon>
        <taxon>Streptacidiphilus</taxon>
    </lineage>
</organism>
<proteinExistence type="predicted"/>
<dbReference type="InterPro" id="IPR050267">
    <property type="entry name" value="Anti-sigma-factor_SerPK"/>
</dbReference>
<evidence type="ECO:0000313" key="1">
    <source>
        <dbReference type="EMBL" id="MFC1417805.1"/>
    </source>
</evidence>
<sequence>MLADVEGQVEAASHAAGFVPTAVPAPPVVSLERTFLAGDTSATDARHALRRAFLGAVVESSLCDAELVLTELVANAVAASGDAAEVAVTVRQLVCGLLIEVADASESPPVRREASAWDEAGRGLHLVDELCLSWGWYPQASGKTVWALAPGAAGSEDDRSSSGV</sequence>
<dbReference type="RefSeq" id="WP_380536243.1">
    <property type="nucleotide sequence ID" value="NZ_JBHFAB010000009.1"/>
</dbReference>
<keyword evidence="1" id="KW-0547">Nucleotide-binding</keyword>
<dbReference type="PANTHER" id="PTHR35526">
    <property type="entry name" value="ANTI-SIGMA-F FACTOR RSBW-RELATED"/>
    <property type="match status" value="1"/>
</dbReference>
<dbReference type="Gene3D" id="3.30.565.10">
    <property type="entry name" value="Histidine kinase-like ATPase, C-terminal domain"/>
    <property type="match status" value="1"/>
</dbReference>
<dbReference type="GO" id="GO:0005524">
    <property type="term" value="F:ATP binding"/>
    <property type="evidence" value="ECO:0007669"/>
    <property type="project" value="UniProtKB-KW"/>
</dbReference>
<dbReference type="PANTHER" id="PTHR35526:SF3">
    <property type="entry name" value="ANTI-SIGMA-F FACTOR RSBW"/>
    <property type="match status" value="1"/>
</dbReference>
<name>A0ABV6VVL2_9ACTN</name>
<dbReference type="CDD" id="cd16936">
    <property type="entry name" value="HATPase_RsbW-like"/>
    <property type="match status" value="1"/>
</dbReference>
<protein>
    <submittedName>
        <fullName evidence="1">ATP-binding protein</fullName>
    </submittedName>
</protein>
<dbReference type="Proteomes" id="UP001592531">
    <property type="component" value="Unassembled WGS sequence"/>
</dbReference>
<dbReference type="InterPro" id="IPR036890">
    <property type="entry name" value="HATPase_C_sf"/>
</dbReference>